<dbReference type="InterPro" id="IPR044068">
    <property type="entry name" value="CB"/>
</dbReference>
<comment type="caution">
    <text evidence="7">The sequence shown here is derived from an EMBL/GenBank/DDBJ whole genome shotgun (WGS) entry which is preliminary data.</text>
</comment>
<dbReference type="Pfam" id="PF00589">
    <property type="entry name" value="Phage_integrase"/>
    <property type="match status" value="1"/>
</dbReference>
<protein>
    <submittedName>
        <fullName evidence="7">Integrase/recombinase XerD</fullName>
    </submittedName>
</protein>
<dbReference type="InterPro" id="IPR013762">
    <property type="entry name" value="Integrase-like_cat_sf"/>
</dbReference>
<dbReference type="CDD" id="cd00397">
    <property type="entry name" value="DNA_BRE_C"/>
    <property type="match status" value="1"/>
</dbReference>
<dbReference type="PANTHER" id="PTHR30349">
    <property type="entry name" value="PHAGE INTEGRASE-RELATED"/>
    <property type="match status" value="1"/>
</dbReference>
<name>A0ABT6KRH9_9MICO</name>
<feature type="domain" description="Core-binding (CB)" evidence="6">
    <location>
        <begin position="3"/>
        <end position="80"/>
    </location>
</feature>
<comment type="similarity">
    <text evidence="1">Belongs to the 'phage' integrase family.</text>
</comment>
<dbReference type="Proteomes" id="UP001160142">
    <property type="component" value="Unassembled WGS sequence"/>
</dbReference>
<evidence type="ECO:0000313" key="7">
    <source>
        <dbReference type="EMBL" id="MDH6181802.1"/>
    </source>
</evidence>
<reference evidence="7 8" key="1">
    <citation type="submission" date="2023-04" db="EMBL/GenBank/DDBJ databases">
        <title>Genome Encyclopedia of Bacteria and Archaea VI: Functional Genomics of Type Strains.</title>
        <authorList>
            <person name="Whitman W."/>
        </authorList>
    </citation>
    <scope>NUCLEOTIDE SEQUENCE [LARGE SCALE GENOMIC DNA]</scope>
    <source>
        <strain evidence="7 8">SG_E_30_P1</strain>
    </source>
</reference>
<dbReference type="InterPro" id="IPR002104">
    <property type="entry name" value="Integrase_catalytic"/>
</dbReference>
<keyword evidence="2 4" id="KW-0238">DNA-binding</keyword>
<accession>A0ABT6KRH9</accession>
<evidence type="ECO:0000256" key="4">
    <source>
        <dbReference type="PROSITE-ProRule" id="PRU01248"/>
    </source>
</evidence>
<dbReference type="PROSITE" id="PS51900">
    <property type="entry name" value="CB"/>
    <property type="match status" value="1"/>
</dbReference>
<proteinExistence type="inferred from homology"/>
<feature type="domain" description="Tyr recombinase" evidence="5">
    <location>
        <begin position="101"/>
        <end position="271"/>
    </location>
</feature>
<dbReference type="PROSITE" id="PS51898">
    <property type="entry name" value="TYR_RECOMBINASE"/>
    <property type="match status" value="1"/>
</dbReference>
<sequence length="285" mass="31588">MTDAHDGILLDWRLWQEAQGLSERTISERLSIVRRLLEHAGAAPLELSPADIIRFVGAHGGQTTKATYHATIRAYCQWLVRVQLRADDPSLLTPTPKRTRGKPRPIPTGNLELLLASATRRRTRMMILLAAAAGLRVHEIAKFHGEDLDRRNGIITVTGKGGATAMIPAHEAITELAVHFPVDGYWFASYELQGSDRPHVSRAAVYRAIADTMRRAGVVGTPHQLRHWYGTTLLENGVHMRVVQELLRHKSVATTELYTGVSWGLLQAGIAQLQLPDKSRITVST</sequence>
<gene>
    <name evidence="7" type="ORF">M2152_001984</name>
</gene>
<evidence type="ECO:0000259" key="5">
    <source>
        <dbReference type="PROSITE" id="PS51898"/>
    </source>
</evidence>
<dbReference type="SUPFAM" id="SSF56349">
    <property type="entry name" value="DNA breaking-rejoining enzymes"/>
    <property type="match status" value="1"/>
</dbReference>
<evidence type="ECO:0000256" key="1">
    <source>
        <dbReference type="ARBA" id="ARBA00008857"/>
    </source>
</evidence>
<dbReference type="InterPro" id="IPR011010">
    <property type="entry name" value="DNA_brk_join_enz"/>
</dbReference>
<dbReference type="InterPro" id="IPR050090">
    <property type="entry name" value="Tyrosine_recombinase_XerCD"/>
</dbReference>
<keyword evidence="3" id="KW-0233">DNA recombination</keyword>
<dbReference type="EMBL" id="JARXVQ010000001">
    <property type="protein sequence ID" value="MDH6181802.1"/>
    <property type="molecule type" value="Genomic_DNA"/>
</dbReference>
<organism evidence="7 8">
    <name type="scientific">Antiquaquibacter oligotrophicus</name>
    <dbReference type="NCBI Taxonomy" id="2880260"/>
    <lineage>
        <taxon>Bacteria</taxon>
        <taxon>Bacillati</taxon>
        <taxon>Actinomycetota</taxon>
        <taxon>Actinomycetes</taxon>
        <taxon>Micrococcales</taxon>
        <taxon>Microbacteriaceae</taxon>
        <taxon>Antiquaquibacter</taxon>
    </lineage>
</organism>
<evidence type="ECO:0000256" key="3">
    <source>
        <dbReference type="ARBA" id="ARBA00023172"/>
    </source>
</evidence>
<dbReference type="Gene3D" id="1.10.443.10">
    <property type="entry name" value="Intergrase catalytic core"/>
    <property type="match status" value="1"/>
</dbReference>
<keyword evidence="8" id="KW-1185">Reference proteome</keyword>
<evidence type="ECO:0000313" key="8">
    <source>
        <dbReference type="Proteomes" id="UP001160142"/>
    </source>
</evidence>
<dbReference type="PANTHER" id="PTHR30349:SF41">
    <property type="entry name" value="INTEGRASE_RECOMBINASE PROTEIN MJ0367-RELATED"/>
    <property type="match status" value="1"/>
</dbReference>
<evidence type="ECO:0000256" key="2">
    <source>
        <dbReference type="ARBA" id="ARBA00023125"/>
    </source>
</evidence>
<evidence type="ECO:0000259" key="6">
    <source>
        <dbReference type="PROSITE" id="PS51900"/>
    </source>
</evidence>
<dbReference type="RefSeq" id="WP_322134104.1">
    <property type="nucleotide sequence ID" value="NZ_CP085036.1"/>
</dbReference>